<reference evidence="2" key="1">
    <citation type="journal article" name="DNA Res.">
        <title>The physiological potential of anammox bacteria as revealed by their core genome structure.</title>
        <authorList>
            <person name="Okubo T."/>
            <person name="Toyoda A."/>
            <person name="Fukuhara K."/>
            <person name="Uchiyama I."/>
            <person name="Harigaya Y."/>
            <person name="Kuroiwa M."/>
            <person name="Suzuki T."/>
            <person name="Murakami Y."/>
            <person name="Suwa Y."/>
            <person name="Takami H."/>
        </authorList>
    </citation>
    <scope>NUCLEOTIDE SEQUENCE</scope>
    <source>
        <strain evidence="2">317325-3</strain>
    </source>
</reference>
<accession>A0A809S4C5</accession>
<dbReference type="Proteomes" id="UP000662914">
    <property type="component" value="Chromosome"/>
</dbReference>
<evidence type="ECO:0000313" key="3">
    <source>
        <dbReference type="Proteomes" id="UP000662914"/>
    </source>
</evidence>
<dbReference type="KEGG" id="ddz:DSYM_12300"/>
<sequence>MTTASRSASLPRTGWLAAVAPVVTVCACLSACGKKEPPGAPASAPAPVTAPASAAESEDGRQPSRLTAYLYGKEQIAALYETGREWDRKLGLQQDCKGPYNIQPLNLFLLRGIEFPGGQPHPIAGSWQHRYVFERCGKRMTYNAVFVARRGEKPEARPQIPGTTNASMQQIAEGLKAAAPAALARLAKRSKACKEADLIDTRLTHPPREPKEADQPAGHWEEAWTFRGCGHDVELTIVFTPDGKGGMQYAIKGGK</sequence>
<protein>
    <recommendedName>
        <fullName evidence="4">Lipoprotein</fullName>
    </recommendedName>
</protein>
<evidence type="ECO:0000313" key="2">
    <source>
        <dbReference type="EMBL" id="BBO20531.1"/>
    </source>
</evidence>
<organism evidence="2 3">
    <name type="scientific">Candidatus Desulfobacillus denitrificans</name>
    <dbReference type="NCBI Taxonomy" id="2608985"/>
    <lineage>
        <taxon>Bacteria</taxon>
        <taxon>Pseudomonadati</taxon>
        <taxon>Pseudomonadota</taxon>
        <taxon>Betaproteobacteria</taxon>
        <taxon>Candidatus Desulfobacillus</taxon>
    </lineage>
</organism>
<name>A0A809S4C5_9PROT</name>
<dbReference type="EMBL" id="AP021857">
    <property type="protein sequence ID" value="BBO20531.1"/>
    <property type="molecule type" value="Genomic_DNA"/>
</dbReference>
<evidence type="ECO:0000256" key="1">
    <source>
        <dbReference type="SAM" id="MobiDB-lite"/>
    </source>
</evidence>
<proteinExistence type="predicted"/>
<evidence type="ECO:0008006" key="4">
    <source>
        <dbReference type="Google" id="ProtNLM"/>
    </source>
</evidence>
<gene>
    <name evidence="2" type="ORF">DSYM_12300</name>
</gene>
<dbReference type="AlphaFoldDB" id="A0A809S4C5"/>
<feature type="compositionally biased region" description="Low complexity" evidence="1">
    <location>
        <begin position="41"/>
        <end position="55"/>
    </location>
</feature>
<dbReference type="PROSITE" id="PS51257">
    <property type="entry name" value="PROKAR_LIPOPROTEIN"/>
    <property type="match status" value="1"/>
</dbReference>
<feature type="region of interest" description="Disordered" evidence="1">
    <location>
        <begin position="38"/>
        <end position="61"/>
    </location>
</feature>